<dbReference type="Proteomes" id="UP000578077">
    <property type="component" value="Unassembled WGS sequence"/>
</dbReference>
<evidence type="ECO:0000313" key="3">
    <source>
        <dbReference type="EMBL" id="MBB5999789.1"/>
    </source>
</evidence>
<feature type="compositionally biased region" description="Low complexity" evidence="1">
    <location>
        <begin position="83"/>
        <end position="94"/>
    </location>
</feature>
<dbReference type="EMBL" id="JACHLY010000001">
    <property type="protein sequence ID" value="MBB5999789.1"/>
    <property type="molecule type" value="Genomic_DNA"/>
</dbReference>
<dbReference type="InterPro" id="IPR025296">
    <property type="entry name" value="DUF4158"/>
</dbReference>
<protein>
    <recommendedName>
        <fullName evidence="2">DUF4158 domain-containing protein</fullName>
    </recommendedName>
</protein>
<gene>
    <name evidence="3" type="ORF">HNR25_003540</name>
</gene>
<organism evidence="3 4">
    <name type="scientific">Streptomonospora salina</name>
    <dbReference type="NCBI Taxonomy" id="104205"/>
    <lineage>
        <taxon>Bacteria</taxon>
        <taxon>Bacillati</taxon>
        <taxon>Actinomycetota</taxon>
        <taxon>Actinomycetes</taxon>
        <taxon>Streptosporangiales</taxon>
        <taxon>Nocardiopsidaceae</taxon>
        <taxon>Streptomonospora</taxon>
    </lineage>
</organism>
<dbReference type="AlphaFoldDB" id="A0A841EEN0"/>
<keyword evidence="4" id="KW-1185">Reference proteome</keyword>
<sequence>MPVEFLTDDEATAYGRYAGPPSRADPERVFFLDDEDRAQVAQRRGQHMKLGFALQLVTVRWLGTFLEDPLDVPGTVLEFDALGAAPPSGRPPAGDTAGRGPPPGVQALALAEDRRRDIVRKTSNGLGAARRCGRSGGRRPVVDDDKRAVILARRRRGDSIRTIAAGVKVSVGVVHKTLAAAKES</sequence>
<proteinExistence type="predicted"/>
<comment type="caution">
    <text evidence="3">The sequence shown here is derived from an EMBL/GenBank/DDBJ whole genome shotgun (WGS) entry which is preliminary data.</text>
</comment>
<evidence type="ECO:0000256" key="1">
    <source>
        <dbReference type="SAM" id="MobiDB-lite"/>
    </source>
</evidence>
<reference evidence="3 4" key="1">
    <citation type="submission" date="2020-08" db="EMBL/GenBank/DDBJ databases">
        <title>Sequencing the genomes of 1000 actinobacteria strains.</title>
        <authorList>
            <person name="Klenk H.-P."/>
        </authorList>
    </citation>
    <scope>NUCLEOTIDE SEQUENCE [LARGE SCALE GENOMIC DNA]</scope>
    <source>
        <strain evidence="3 4">DSM 44593</strain>
    </source>
</reference>
<accession>A0A841EEN0</accession>
<feature type="region of interest" description="Disordered" evidence="1">
    <location>
        <begin position="83"/>
        <end position="103"/>
    </location>
</feature>
<dbReference type="Pfam" id="PF13700">
    <property type="entry name" value="DUF4158"/>
    <property type="match status" value="1"/>
</dbReference>
<feature type="domain" description="DUF4158" evidence="2">
    <location>
        <begin position="5"/>
        <end position="79"/>
    </location>
</feature>
<evidence type="ECO:0000259" key="2">
    <source>
        <dbReference type="Pfam" id="PF13700"/>
    </source>
</evidence>
<evidence type="ECO:0000313" key="4">
    <source>
        <dbReference type="Proteomes" id="UP000578077"/>
    </source>
</evidence>
<dbReference type="RefSeq" id="WP_184636868.1">
    <property type="nucleotide sequence ID" value="NZ_BAABKT010000039.1"/>
</dbReference>
<name>A0A841EEN0_9ACTN</name>